<dbReference type="InterPro" id="IPR004089">
    <property type="entry name" value="MCPsignal_dom"/>
</dbReference>
<evidence type="ECO:0000259" key="3">
    <source>
        <dbReference type="PROSITE" id="PS50111"/>
    </source>
</evidence>
<name>A0A0M0GIU7_SPOGL</name>
<dbReference type="SUPFAM" id="SSF58104">
    <property type="entry name" value="Methyl-accepting chemotaxis protein (MCP) signaling domain"/>
    <property type="match status" value="1"/>
</dbReference>
<comment type="caution">
    <text evidence="4">The sequence shown here is derived from an EMBL/GenBank/DDBJ whole genome shotgun (WGS) entry which is preliminary data.</text>
</comment>
<dbReference type="Proteomes" id="UP000037109">
    <property type="component" value="Unassembled WGS sequence"/>
</dbReference>
<dbReference type="PROSITE" id="PS50111">
    <property type="entry name" value="CHEMOTAXIS_TRANSDUC_2"/>
    <property type="match status" value="1"/>
</dbReference>
<reference evidence="5" key="1">
    <citation type="submission" date="2015-07" db="EMBL/GenBank/DDBJ databases">
        <title>Fjat-10036 dsm4.</title>
        <authorList>
            <person name="Liu B."/>
            <person name="Wang J."/>
            <person name="Zhu Y."/>
            <person name="Liu G."/>
            <person name="Chen Q."/>
            <person name="Chen Z."/>
            <person name="Lan J."/>
            <person name="Che J."/>
            <person name="Ge C."/>
            <person name="Shi H."/>
            <person name="Pan Z."/>
            <person name="Liu X."/>
        </authorList>
    </citation>
    <scope>NUCLEOTIDE SEQUENCE [LARGE SCALE GENOMIC DNA]</scope>
    <source>
        <strain evidence="5">DSM 4</strain>
    </source>
</reference>
<dbReference type="GO" id="GO:0016020">
    <property type="term" value="C:membrane"/>
    <property type="evidence" value="ECO:0007669"/>
    <property type="project" value="InterPro"/>
</dbReference>
<dbReference type="RefSeq" id="WP_053437216.1">
    <property type="nucleotide sequence ID" value="NZ_LGUF01000007.1"/>
</dbReference>
<dbReference type="Gene3D" id="1.10.287.950">
    <property type="entry name" value="Methyl-accepting chemotaxis protein"/>
    <property type="match status" value="1"/>
</dbReference>
<proteinExistence type="predicted"/>
<organism evidence="4 5">
    <name type="scientific">Sporosarcina globispora</name>
    <name type="common">Bacillus globisporus</name>
    <dbReference type="NCBI Taxonomy" id="1459"/>
    <lineage>
        <taxon>Bacteria</taxon>
        <taxon>Bacillati</taxon>
        <taxon>Bacillota</taxon>
        <taxon>Bacilli</taxon>
        <taxon>Bacillales</taxon>
        <taxon>Caryophanaceae</taxon>
        <taxon>Sporosarcina</taxon>
    </lineage>
</organism>
<gene>
    <name evidence="4" type="ORF">AF332_25555</name>
</gene>
<protein>
    <recommendedName>
        <fullName evidence="3">Methyl-accepting transducer domain-containing protein</fullName>
    </recommendedName>
</protein>
<keyword evidence="1 2" id="KW-0807">Transducer</keyword>
<sequence>MNASIEAARAGDEGRGFAVVATEVRKLAENSKKMSSHIKEQIEKSDNQISMLVDTMNSMNLSTKESQAQIQQVKGGLVTVKMEMEQYLDMFGRNKTDLDSIVQSIQEVNHTTESLSLLANELKEKAEGGYRNF</sequence>
<evidence type="ECO:0000313" key="5">
    <source>
        <dbReference type="Proteomes" id="UP000037109"/>
    </source>
</evidence>
<dbReference type="EMBL" id="LGUF01000007">
    <property type="protein sequence ID" value="KON89850.1"/>
    <property type="molecule type" value="Genomic_DNA"/>
</dbReference>
<feature type="domain" description="Methyl-accepting transducer" evidence="3">
    <location>
        <begin position="1"/>
        <end position="123"/>
    </location>
</feature>
<accession>A0A0M0GIU7</accession>
<dbReference type="Pfam" id="PF00015">
    <property type="entry name" value="MCPsignal"/>
    <property type="match status" value="1"/>
</dbReference>
<evidence type="ECO:0000256" key="1">
    <source>
        <dbReference type="ARBA" id="ARBA00023224"/>
    </source>
</evidence>
<evidence type="ECO:0000313" key="4">
    <source>
        <dbReference type="EMBL" id="KON89850.1"/>
    </source>
</evidence>
<dbReference type="GO" id="GO:0007165">
    <property type="term" value="P:signal transduction"/>
    <property type="evidence" value="ECO:0007669"/>
    <property type="project" value="UniProtKB-KW"/>
</dbReference>
<evidence type="ECO:0000256" key="2">
    <source>
        <dbReference type="PROSITE-ProRule" id="PRU00284"/>
    </source>
</evidence>
<keyword evidence="5" id="KW-1185">Reference proteome</keyword>
<dbReference type="STRING" id="1459.AF332_25555"/>
<dbReference type="PATRIC" id="fig|1459.3.peg.5614"/>
<dbReference type="PANTHER" id="PTHR32089:SF112">
    <property type="entry name" value="LYSOZYME-LIKE PROTEIN-RELATED"/>
    <property type="match status" value="1"/>
</dbReference>
<dbReference type="AlphaFoldDB" id="A0A0M0GIU7"/>
<dbReference type="PANTHER" id="PTHR32089">
    <property type="entry name" value="METHYL-ACCEPTING CHEMOTAXIS PROTEIN MCPB"/>
    <property type="match status" value="1"/>
</dbReference>